<evidence type="ECO:0000256" key="2">
    <source>
        <dbReference type="ARBA" id="ARBA00004316"/>
    </source>
</evidence>
<dbReference type="SMART" id="SM01301">
    <property type="entry name" value="PTPlike_phytase"/>
    <property type="match status" value="1"/>
</dbReference>
<evidence type="ECO:0000259" key="11">
    <source>
        <dbReference type="PROSITE" id="PS51181"/>
    </source>
</evidence>
<dbReference type="Ensembl" id="ENSPSMT00000034312.1">
    <property type="protein sequence ID" value="ENSPSMP00000029729.1"/>
    <property type="gene ID" value="ENSPSMG00000020639.1"/>
</dbReference>
<dbReference type="InterPro" id="IPR005821">
    <property type="entry name" value="Ion_trans_dom"/>
</dbReference>
<feature type="transmembrane region" description="Helical" evidence="9">
    <location>
        <begin position="36"/>
        <end position="55"/>
    </location>
</feature>
<evidence type="ECO:0000256" key="3">
    <source>
        <dbReference type="ARBA" id="ARBA00007881"/>
    </source>
</evidence>
<feature type="transmembrane region" description="Helical" evidence="9">
    <location>
        <begin position="98"/>
        <end position="118"/>
    </location>
</feature>
<feature type="transmembrane region" description="Helical" evidence="9">
    <location>
        <begin position="67"/>
        <end position="86"/>
    </location>
</feature>
<dbReference type="PANTHER" id="PTHR12305">
    <property type="entry name" value="PHOSPHATASE WITH HOMOLOGY TO TENSIN"/>
    <property type="match status" value="1"/>
</dbReference>
<dbReference type="InterPro" id="IPR014020">
    <property type="entry name" value="Tensin_C2-dom"/>
</dbReference>
<keyword evidence="6 9" id="KW-1133">Transmembrane helix</keyword>
<dbReference type="Gene3D" id="1.20.120.350">
    <property type="entry name" value="Voltage-gated potassium channels. Chain C"/>
    <property type="match status" value="1"/>
</dbReference>
<dbReference type="GO" id="GO:0042995">
    <property type="term" value="C:cell projection"/>
    <property type="evidence" value="ECO:0007669"/>
    <property type="project" value="UniProtKB-SubCell"/>
</dbReference>
<keyword evidence="8" id="KW-0966">Cell projection</keyword>
<dbReference type="GO" id="GO:0016020">
    <property type="term" value="C:membrane"/>
    <property type="evidence" value="ECO:0007669"/>
    <property type="project" value="UniProtKB-SubCell"/>
</dbReference>
<dbReference type="PROSITE" id="PS50056">
    <property type="entry name" value="TYR_PHOSPHATASE_2"/>
    <property type="match status" value="1"/>
</dbReference>
<evidence type="ECO:0000256" key="8">
    <source>
        <dbReference type="ARBA" id="ARBA00023273"/>
    </source>
</evidence>
<evidence type="ECO:0000259" key="10">
    <source>
        <dbReference type="PROSITE" id="PS50056"/>
    </source>
</evidence>
<evidence type="ECO:0000259" key="12">
    <source>
        <dbReference type="PROSITE" id="PS51182"/>
    </source>
</evidence>
<keyword evidence="4 9" id="KW-0812">Transmembrane</keyword>
<dbReference type="Gene3D" id="3.90.190.10">
    <property type="entry name" value="Protein tyrosine phosphatase superfamily"/>
    <property type="match status" value="1"/>
</dbReference>
<evidence type="ECO:0000256" key="1">
    <source>
        <dbReference type="ARBA" id="ARBA00004141"/>
    </source>
</evidence>
<dbReference type="Pfam" id="PF10409">
    <property type="entry name" value="PTEN_C2"/>
    <property type="match status" value="1"/>
</dbReference>
<dbReference type="PROSITE" id="PS00383">
    <property type="entry name" value="TYR_PHOSPHATASE_1"/>
    <property type="match status" value="1"/>
</dbReference>
<evidence type="ECO:0000256" key="5">
    <source>
        <dbReference type="ARBA" id="ARBA00022801"/>
    </source>
</evidence>
<keyword evidence="14" id="KW-1185">Reference proteome</keyword>
<dbReference type="InterPro" id="IPR051281">
    <property type="entry name" value="Dual-spec_lipid-protein_phosph"/>
</dbReference>
<dbReference type="InterPro" id="IPR035892">
    <property type="entry name" value="C2_domain_sf"/>
</dbReference>
<dbReference type="Pfam" id="PF22784">
    <property type="entry name" value="PTP-SAK"/>
    <property type="match status" value="1"/>
</dbReference>
<dbReference type="PROSITE" id="PS51181">
    <property type="entry name" value="PPASE_TENSIN"/>
    <property type="match status" value="1"/>
</dbReference>
<dbReference type="SUPFAM" id="SSF52799">
    <property type="entry name" value="(Phosphotyrosine protein) phosphatases II"/>
    <property type="match status" value="1"/>
</dbReference>
<dbReference type="Gene3D" id="2.60.40.1110">
    <property type="match status" value="1"/>
</dbReference>
<dbReference type="InterPro" id="IPR029021">
    <property type="entry name" value="Prot-tyrosine_phosphatase-like"/>
</dbReference>
<dbReference type="SUPFAM" id="SSF81324">
    <property type="entry name" value="Voltage-gated potassium channels"/>
    <property type="match status" value="1"/>
</dbReference>
<dbReference type="InterPro" id="IPR029023">
    <property type="entry name" value="Tensin_phosphatase"/>
</dbReference>
<accession>A0A8C9DS80</accession>
<dbReference type="SMART" id="SM00404">
    <property type="entry name" value="PTPc_motif"/>
    <property type="match status" value="1"/>
</dbReference>
<dbReference type="PROSITE" id="PS51182">
    <property type="entry name" value="C2_TENSIN"/>
    <property type="match status" value="1"/>
</dbReference>
<name>A0A8C9DS80_PROSS</name>
<dbReference type="GO" id="GO:0005216">
    <property type="term" value="F:monoatomic ion channel activity"/>
    <property type="evidence" value="ECO:0007669"/>
    <property type="project" value="InterPro"/>
</dbReference>
<comment type="similarity">
    <text evidence="3">Belongs to the PTEN phosphatase protein family.</text>
</comment>
<feature type="domain" description="C2 tensin-type" evidence="12">
    <location>
        <begin position="323"/>
        <end position="429"/>
    </location>
</feature>
<dbReference type="PANTHER" id="PTHR12305:SF60">
    <property type="entry name" value="PHOSPHATIDYLINOSITOL 3,4,5-TRISPHOSPHATE 3-PHOSPHATASE TPTE2-RELATED"/>
    <property type="match status" value="1"/>
</dbReference>
<evidence type="ECO:0008006" key="15">
    <source>
        <dbReference type="Google" id="ProtNLM"/>
    </source>
</evidence>
<keyword evidence="5" id="KW-0378">Hydrolase</keyword>
<organism evidence="13 14">
    <name type="scientific">Prolemur simus</name>
    <name type="common">Greater bamboo lemur</name>
    <name type="synonym">Hapalemur simus</name>
    <dbReference type="NCBI Taxonomy" id="1328070"/>
    <lineage>
        <taxon>Eukaryota</taxon>
        <taxon>Metazoa</taxon>
        <taxon>Chordata</taxon>
        <taxon>Craniata</taxon>
        <taxon>Vertebrata</taxon>
        <taxon>Euteleostomi</taxon>
        <taxon>Mammalia</taxon>
        <taxon>Eutheria</taxon>
        <taxon>Euarchontoglires</taxon>
        <taxon>Primates</taxon>
        <taxon>Strepsirrhini</taxon>
        <taxon>Lemuriformes</taxon>
        <taxon>Lemuridae</taxon>
        <taxon>Prolemur</taxon>
    </lineage>
</organism>
<keyword evidence="7 9" id="KW-0472">Membrane</keyword>
<dbReference type="InterPro" id="IPR057023">
    <property type="entry name" value="PTP-SAK"/>
</dbReference>
<protein>
    <recommendedName>
        <fullName evidence="15">Phosphatidylinositol-3,4,5-trisphosphate 3-phosphatase</fullName>
    </recommendedName>
</protein>
<feature type="domain" description="Phosphatase tensin-type" evidence="11">
    <location>
        <begin position="167"/>
        <end position="375"/>
    </location>
</feature>
<comment type="subcellular location">
    <subcellularLocation>
        <location evidence="2">Cell projection</location>
    </subcellularLocation>
    <subcellularLocation>
        <location evidence="1">Membrane</location>
        <topology evidence="1">Multi-pass membrane protein</topology>
    </subcellularLocation>
</comment>
<dbReference type="GeneTree" id="ENSGT00940000154335"/>
<dbReference type="InterPro" id="IPR027359">
    <property type="entry name" value="Volt_channel_dom_sf"/>
</dbReference>
<evidence type="ECO:0000313" key="14">
    <source>
        <dbReference type="Proteomes" id="UP000694414"/>
    </source>
</evidence>
<evidence type="ECO:0000256" key="9">
    <source>
        <dbReference type="SAM" id="Phobius"/>
    </source>
</evidence>
<evidence type="ECO:0000256" key="7">
    <source>
        <dbReference type="ARBA" id="ARBA00023136"/>
    </source>
</evidence>
<feature type="domain" description="Tyrosine specific protein phosphatases" evidence="10">
    <location>
        <begin position="252"/>
        <end position="307"/>
    </location>
</feature>
<evidence type="ECO:0000256" key="6">
    <source>
        <dbReference type="ARBA" id="ARBA00022989"/>
    </source>
</evidence>
<dbReference type="SUPFAM" id="SSF49562">
    <property type="entry name" value="C2 domain (Calcium/lipid-binding domain, CaLB)"/>
    <property type="match status" value="1"/>
</dbReference>
<dbReference type="AlphaFoldDB" id="A0A8C9DS80"/>
<reference evidence="13" key="2">
    <citation type="submission" date="2025-09" db="UniProtKB">
        <authorList>
            <consortium name="Ensembl"/>
        </authorList>
    </citation>
    <scope>IDENTIFICATION</scope>
</reference>
<evidence type="ECO:0000313" key="13">
    <source>
        <dbReference type="Ensembl" id="ENSPSMP00000029729.1"/>
    </source>
</evidence>
<dbReference type="InterPro" id="IPR016130">
    <property type="entry name" value="Tyr_Pase_AS"/>
</dbReference>
<reference evidence="13" key="1">
    <citation type="submission" date="2025-08" db="UniProtKB">
        <authorList>
            <consortium name="Ensembl"/>
        </authorList>
    </citation>
    <scope>IDENTIFICATION</scope>
</reference>
<dbReference type="InterPro" id="IPR003595">
    <property type="entry name" value="Tyr_Pase_cat"/>
</dbReference>
<dbReference type="Pfam" id="PF00520">
    <property type="entry name" value="Ion_trans"/>
    <property type="match status" value="1"/>
</dbReference>
<dbReference type="GO" id="GO:0016314">
    <property type="term" value="F:phosphatidylinositol-3,4,5-trisphosphate 3-phosphatase activity"/>
    <property type="evidence" value="ECO:0007669"/>
    <property type="project" value="TreeGrafter"/>
</dbReference>
<sequence>SFLFPHSKQNKVGVTIGTKTSLIFITILYFFIYHRIFVVLLIFLDILLVIIDLVFTDKIYIPLGYRPISLVTASLFFLDLLLQVYVEGTRHYFSDVLNILDAIIIVVILLFDIIYIFYNIQFVGDIPRLVVLFRPLRLMIIIRSFHLAHQTKHLEQLTRRMVSGNKRRYTHGGFDLDLTYVTERIIAMSFPSSGKQSLYRNPITEVVRFLDSKHQNHYQVYNLCSEKEYDPKYFHNRVYRVMIDDHNVPTLRQMVAFSKDVDEWMSKDKENVVVIHCKGGKGRTGTMVCVCLIARGIFLSAQNRYVRYFEEVKHIYHWNLPPRKLLLLKKLIIYSIRGNGNGCDLTMQMIMKQKIVYSCSSSQNARIFHDSESNRVIIHIFSCPPLYDDVKMQFFICSGVPKYHNKCQFFFWFHTSFIRNSRYGYNIIQ</sequence>
<dbReference type="SMART" id="SM01326">
    <property type="entry name" value="PTEN_C2"/>
    <property type="match status" value="1"/>
</dbReference>
<evidence type="ECO:0000256" key="4">
    <source>
        <dbReference type="ARBA" id="ARBA00022692"/>
    </source>
</evidence>
<dbReference type="InterPro" id="IPR000387">
    <property type="entry name" value="Tyr_Pase_dom"/>
</dbReference>
<dbReference type="GO" id="GO:0005829">
    <property type="term" value="C:cytosol"/>
    <property type="evidence" value="ECO:0007669"/>
    <property type="project" value="TreeGrafter"/>
</dbReference>
<proteinExistence type="inferred from homology"/>
<feature type="transmembrane region" description="Helical" evidence="9">
    <location>
        <begin position="12"/>
        <end position="30"/>
    </location>
</feature>
<dbReference type="Proteomes" id="UP000694414">
    <property type="component" value="Unplaced"/>
</dbReference>